<sequence length="218" mass="24590">MASNPNGSTSIPIVPPSHGEMPFVYKAKEVLSKTELFCVRFDRHMKDILWVWVDYECLKIAHDFEVVEDGHEELRSSVYSPLRGMIFQAIVIARGHTFQGEASCTKKDAEKSTTRETLIFINVLPSLVDTLSNTIRENEALQLQNTELLTALDAAHATSGRAERELLEVRNAMLALSREYDRIVDANAQLGTELEAYRNKPHGPFPPLDLYIDDLPSF</sequence>
<dbReference type="EMBL" id="KI393724">
    <property type="protein sequence ID" value="ERN07616.1"/>
    <property type="molecule type" value="Genomic_DNA"/>
</dbReference>
<dbReference type="Proteomes" id="UP000017836">
    <property type="component" value="Unassembled WGS sequence"/>
</dbReference>
<dbReference type="Gramene" id="ERN07616">
    <property type="protein sequence ID" value="ERN07616"/>
    <property type="gene ID" value="AMTR_s00157p00081450"/>
</dbReference>
<proteinExistence type="predicted"/>
<reference evidence="2" key="1">
    <citation type="journal article" date="2013" name="Science">
        <title>The Amborella genome and the evolution of flowering plants.</title>
        <authorList>
            <consortium name="Amborella Genome Project"/>
        </authorList>
    </citation>
    <scope>NUCLEOTIDE SEQUENCE [LARGE SCALE GENOMIC DNA]</scope>
</reference>
<organism evidence="1 2">
    <name type="scientific">Amborella trichopoda</name>
    <dbReference type="NCBI Taxonomy" id="13333"/>
    <lineage>
        <taxon>Eukaryota</taxon>
        <taxon>Viridiplantae</taxon>
        <taxon>Streptophyta</taxon>
        <taxon>Embryophyta</taxon>
        <taxon>Tracheophyta</taxon>
        <taxon>Spermatophyta</taxon>
        <taxon>Magnoliopsida</taxon>
        <taxon>Amborellales</taxon>
        <taxon>Amborellaceae</taxon>
        <taxon>Amborella</taxon>
    </lineage>
</organism>
<keyword evidence="2" id="KW-1185">Reference proteome</keyword>
<name>W1PIZ4_AMBTC</name>
<dbReference type="AlphaFoldDB" id="W1PIZ4"/>
<accession>W1PIZ4</accession>
<evidence type="ECO:0000313" key="1">
    <source>
        <dbReference type="EMBL" id="ERN07616.1"/>
    </source>
</evidence>
<dbReference type="HOGENOM" id="CLU_1322501_0_0_1"/>
<evidence type="ECO:0000313" key="2">
    <source>
        <dbReference type="Proteomes" id="UP000017836"/>
    </source>
</evidence>
<gene>
    <name evidence="1" type="ORF">AMTR_s00157p00081450</name>
</gene>
<protein>
    <submittedName>
        <fullName evidence="1">Uncharacterized protein</fullName>
    </submittedName>
</protein>